<evidence type="ECO:0000256" key="1">
    <source>
        <dbReference type="SAM" id="MobiDB-lite"/>
    </source>
</evidence>
<gene>
    <name evidence="2" type="ORF">A0U93_08750</name>
</gene>
<evidence type="ECO:0000313" key="2">
    <source>
        <dbReference type="EMBL" id="AQS88017.1"/>
    </source>
</evidence>
<proteinExistence type="predicted"/>
<organism evidence="2 3">
    <name type="scientific">Neoasaia chiangmaiensis</name>
    <dbReference type="NCBI Taxonomy" id="320497"/>
    <lineage>
        <taxon>Bacteria</taxon>
        <taxon>Pseudomonadati</taxon>
        <taxon>Pseudomonadota</taxon>
        <taxon>Alphaproteobacteria</taxon>
        <taxon>Acetobacterales</taxon>
        <taxon>Acetobacteraceae</taxon>
        <taxon>Neoasaia</taxon>
    </lineage>
</organism>
<dbReference type="STRING" id="320497.A0U93_08750"/>
<reference evidence="2 3" key="1">
    <citation type="submission" date="2016-03" db="EMBL/GenBank/DDBJ databases">
        <title>Acetic acid bacteria sequencing.</title>
        <authorList>
            <person name="Brandt J."/>
            <person name="Jakob F."/>
            <person name="Vogel R.F."/>
        </authorList>
    </citation>
    <scope>NUCLEOTIDE SEQUENCE [LARGE SCALE GENOMIC DNA]</scope>
    <source>
        <strain evidence="2 3">NBRC 101099</strain>
    </source>
</reference>
<feature type="compositionally biased region" description="Basic and acidic residues" evidence="1">
    <location>
        <begin position="95"/>
        <end position="118"/>
    </location>
</feature>
<sequence>MPFSDVWPAIPGAIISGRALSNVESAHLNGLIAQEVSARQTENARIQAPHVHTGQGQASGPVGIGHVSTPSEAASTAETVPQASSTPVKAPSESAEPKATEGENAAAHDPDPATQHQE</sequence>
<feature type="compositionally biased region" description="Polar residues" evidence="1">
    <location>
        <begin position="68"/>
        <end position="87"/>
    </location>
</feature>
<feature type="region of interest" description="Disordered" evidence="1">
    <location>
        <begin position="49"/>
        <end position="118"/>
    </location>
</feature>
<dbReference type="EMBL" id="CP014691">
    <property type="protein sequence ID" value="AQS88017.1"/>
    <property type="molecule type" value="Genomic_DNA"/>
</dbReference>
<protein>
    <submittedName>
        <fullName evidence="2">Uncharacterized protein</fullName>
    </submittedName>
</protein>
<keyword evidence="3" id="KW-1185">Reference proteome</keyword>
<dbReference type="Proteomes" id="UP000188604">
    <property type="component" value="Chromosome"/>
</dbReference>
<accession>A0A1U9KQG2</accession>
<dbReference type="KEGG" id="nch:A0U93_08750"/>
<evidence type="ECO:0000313" key="3">
    <source>
        <dbReference type="Proteomes" id="UP000188604"/>
    </source>
</evidence>
<name>A0A1U9KQG2_9PROT</name>
<dbReference type="AlphaFoldDB" id="A0A1U9KQG2"/>